<evidence type="ECO:0000256" key="1">
    <source>
        <dbReference type="SAM" id="MobiDB-lite"/>
    </source>
</evidence>
<comment type="caution">
    <text evidence="2">The sequence shown here is derived from an EMBL/GenBank/DDBJ whole genome shotgun (WGS) entry which is preliminary data.</text>
</comment>
<dbReference type="EMBL" id="NPZB01000001">
    <property type="protein sequence ID" value="PNS08871.1"/>
    <property type="molecule type" value="Genomic_DNA"/>
</dbReference>
<evidence type="ECO:0000313" key="3">
    <source>
        <dbReference type="Proteomes" id="UP000236220"/>
    </source>
</evidence>
<dbReference type="AlphaFoldDB" id="A0A2K1Q1F9"/>
<feature type="compositionally biased region" description="Basic residues" evidence="1">
    <location>
        <begin position="1"/>
        <end position="13"/>
    </location>
</feature>
<feature type="region of interest" description="Disordered" evidence="1">
    <location>
        <begin position="1"/>
        <end position="28"/>
    </location>
</feature>
<proteinExistence type="predicted"/>
<name>A0A2K1Q1F9_9GAMM</name>
<accession>A0A2K1Q1F9</accession>
<sequence>MTRAHVTRRHRGIAKAPLSTHTLQRTSAPDEIPITSKTVGYEFVSTTAHYTRLPVEFLRKIATEVIRCSLQTEDDA</sequence>
<reference evidence="2 3" key="1">
    <citation type="submission" date="2017-08" db="EMBL/GenBank/DDBJ databases">
        <title>Lysobacter sylvestris genome.</title>
        <authorList>
            <person name="Zhang D.-C."/>
            <person name="Albuquerque L."/>
            <person name="Franca L."/>
            <person name="Froufe H.J.C."/>
            <person name="Barroso C."/>
            <person name="Egas C."/>
            <person name="Da Costa M."/>
            <person name="Margesin R."/>
        </authorList>
    </citation>
    <scope>NUCLEOTIDE SEQUENCE [LARGE SCALE GENOMIC DNA]</scope>
    <source>
        <strain evidence="2 3">AM20-91</strain>
    </source>
</reference>
<keyword evidence="3" id="KW-1185">Reference proteome</keyword>
<dbReference type="Proteomes" id="UP000236220">
    <property type="component" value="Unassembled WGS sequence"/>
</dbReference>
<evidence type="ECO:0000313" key="2">
    <source>
        <dbReference type="EMBL" id="PNS08871.1"/>
    </source>
</evidence>
<organism evidence="2 3">
    <name type="scientific">Solilutibacter silvestris</name>
    <dbReference type="NCBI Taxonomy" id="1645665"/>
    <lineage>
        <taxon>Bacteria</taxon>
        <taxon>Pseudomonadati</taxon>
        <taxon>Pseudomonadota</taxon>
        <taxon>Gammaproteobacteria</taxon>
        <taxon>Lysobacterales</taxon>
        <taxon>Lysobacteraceae</taxon>
        <taxon>Solilutibacter</taxon>
    </lineage>
</organism>
<gene>
    <name evidence="2" type="ORF">Lysil_0500</name>
</gene>
<protein>
    <submittedName>
        <fullName evidence="2">Uncharacterized protein</fullName>
    </submittedName>
</protein>